<dbReference type="Proteomes" id="UP001286313">
    <property type="component" value="Unassembled WGS sequence"/>
</dbReference>
<dbReference type="FunFam" id="3.40.50.300:FF:000662">
    <property type="entry name" value="Pachytene checkpoint protein 2 homolog"/>
    <property type="match status" value="1"/>
</dbReference>
<dbReference type="SUPFAM" id="SSF52540">
    <property type="entry name" value="P-loop containing nucleoside triphosphate hydrolases"/>
    <property type="match status" value="1"/>
</dbReference>
<feature type="domain" description="AAA+ ATPase" evidence="11">
    <location>
        <begin position="171"/>
        <end position="323"/>
    </location>
</feature>
<dbReference type="InterPro" id="IPR058249">
    <property type="entry name" value="Pch2_C"/>
</dbReference>
<evidence type="ECO:0000256" key="5">
    <source>
        <dbReference type="ARBA" id="ARBA00022840"/>
    </source>
</evidence>
<dbReference type="GO" id="GO:0016887">
    <property type="term" value="F:ATP hydrolysis activity"/>
    <property type="evidence" value="ECO:0007669"/>
    <property type="project" value="InterPro"/>
</dbReference>
<organism evidence="12 13">
    <name type="scientific">Petrolisthes cinctipes</name>
    <name type="common">Flat porcelain crab</name>
    <dbReference type="NCBI Taxonomy" id="88211"/>
    <lineage>
        <taxon>Eukaryota</taxon>
        <taxon>Metazoa</taxon>
        <taxon>Ecdysozoa</taxon>
        <taxon>Arthropoda</taxon>
        <taxon>Crustacea</taxon>
        <taxon>Multicrustacea</taxon>
        <taxon>Malacostraca</taxon>
        <taxon>Eumalacostraca</taxon>
        <taxon>Eucarida</taxon>
        <taxon>Decapoda</taxon>
        <taxon>Pleocyemata</taxon>
        <taxon>Anomura</taxon>
        <taxon>Galatheoidea</taxon>
        <taxon>Porcellanidae</taxon>
        <taxon>Petrolisthes</taxon>
    </lineage>
</organism>
<evidence type="ECO:0000256" key="4">
    <source>
        <dbReference type="ARBA" id="ARBA00022782"/>
    </source>
</evidence>
<dbReference type="GO" id="GO:0042802">
    <property type="term" value="F:identical protein binding"/>
    <property type="evidence" value="ECO:0007669"/>
    <property type="project" value="UniProtKB-ARBA"/>
</dbReference>
<name>A0AAE1F4A7_PETCI</name>
<evidence type="ECO:0000256" key="1">
    <source>
        <dbReference type="ARBA" id="ARBA00007271"/>
    </source>
</evidence>
<keyword evidence="8" id="KW-0469">Meiosis</keyword>
<dbReference type="Pfam" id="PF23242">
    <property type="entry name" value="AAA_lid_TRIP13_C"/>
    <property type="match status" value="1"/>
</dbReference>
<evidence type="ECO:0000256" key="9">
    <source>
        <dbReference type="RuleBase" id="RU003651"/>
    </source>
</evidence>
<evidence type="ECO:0000259" key="11">
    <source>
        <dbReference type="SMART" id="SM00382"/>
    </source>
</evidence>
<dbReference type="GO" id="GO:0007131">
    <property type="term" value="P:reciprocal meiotic recombination"/>
    <property type="evidence" value="ECO:0007669"/>
    <property type="project" value="TreeGrafter"/>
</dbReference>
<evidence type="ECO:0000256" key="2">
    <source>
        <dbReference type="ARBA" id="ARBA00022364"/>
    </source>
</evidence>
<keyword evidence="10" id="KW-0472">Membrane</keyword>
<gene>
    <name evidence="12" type="ORF">Pcinc_027857</name>
</gene>
<dbReference type="InterPro" id="IPR003593">
    <property type="entry name" value="AAA+_ATPase"/>
</dbReference>
<sequence length="434" mass="49177">MATMECEKKPLLHIEVLKNIKSVLDSRKILEEVNKMLQEMKILSVETTLKDCTKTSLKDHVHRIRICELDSPGDIKEIHFHPDLSKHVDLSMVEVVYHLFRLETCGPSTEELEEDEMDIPAATHWVLPSSEFDEIWENLIYDTPIKEQLLKFVQTTMLFSDKGLNKNIISWNKVVLLHGPPGTGKTSLCRALAQKLSIRLDSRYSYTQLVEINTHSLFSKWFSESGKLVQKMFTKITELAEDRHSLVVVLIDEVESLTRSRESAASGSDPSDAIRVVNAVLTQLDQINKFPNVLIVTTSNISGTVDLAFVDRADIKQYIGYPSRAAIYQIYHSCISEMKRTGIIMDSETIFTLRELETTNMIVNDATKSSHLLWDIAGQSVGFSGRTLRKIPFLAHAFFSQTLLLSLPTFLSYLQMAVDKQKQDRTDIGLGGKV</sequence>
<dbReference type="Pfam" id="PF23563">
    <property type="entry name" value="TRIP13_N"/>
    <property type="match status" value="1"/>
</dbReference>
<dbReference type="InterPro" id="IPR027417">
    <property type="entry name" value="P-loop_NTPase"/>
</dbReference>
<dbReference type="InterPro" id="IPR001270">
    <property type="entry name" value="ClpA/B"/>
</dbReference>
<dbReference type="InterPro" id="IPR003959">
    <property type="entry name" value="ATPase_AAA_core"/>
</dbReference>
<feature type="transmembrane region" description="Helical" evidence="10">
    <location>
        <begin position="393"/>
        <end position="414"/>
    </location>
</feature>
<keyword evidence="5 9" id="KW-0067">ATP-binding</keyword>
<keyword evidence="10" id="KW-1133">Transmembrane helix</keyword>
<evidence type="ECO:0000256" key="8">
    <source>
        <dbReference type="ARBA" id="ARBA00023254"/>
    </source>
</evidence>
<evidence type="ECO:0000256" key="6">
    <source>
        <dbReference type="ARBA" id="ARBA00022871"/>
    </source>
</evidence>
<keyword evidence="6" id="KW-0744">Spermatogenesis</keyword>
<dbReference type="GO" id="GO:0005634">
    <property type="term" value="C:nucleus"/>
    <property type="evidence" value="ECO:0007669"/>
    <property type="project" value="TreeGrafter"/>
</dbReference>
<dbReference type="EMBL" id="JAWQEG010003364">
    <property type="protein sequence ID" value="KAK3866627.1"/>
    <property type="molecule type" value="Genomic_DNA"/>
</dbReference>
<keyword evidence="7" id="KW-0896">Oogenesis</keyword>
<dbReference type="CDD" id="cd19508">
    <property type="entry name" value="RecA-like_Pch2-like"/>
    <property type="match status" value="1"/>
</dbReference>
<keyword evidence="3 9" id="KW-0547">Nucleotide-binding</keyword>
<keyword evidence="4" id="KW-0221">Differentiation</keyword>
<dbReference type="InterPro" id="IPR044539">
    <property type="entry name" value="Pch2-like"/>
</dbReference>
<dbReference type="PANTHER" id="PTHR45991:SF1">
    <property type="entry name" value="PACHYTENE CHECKPOINT PROTEIN 2 HOMOLOG"/>
    <property type="match status" value="1"/>
</dbReference>
<keyword evidence="13" id="KW-1185">Reference proteome</keyword>
<dbReference type="Gene3D" id="3.40.50.300">
    <property type="entry name" value="P-loop containing nucleotide triphosphate hydrolases"/>
    <property type="match status" value="1"/>
</dbReference>
<dbReference type="GO" id="GO:0051598">
    <property type="term" value="P:meiotic recombination checkpoint signaling"/>
    <property type="evidence" value="ECO:0007669"/>
    <property type="project" value="TreeGrafter"/>
</dbReference>
<protein>
    <recommendedName>
        <fullName evidence="2">Pachytene checkpoint protein 2 homolog</fullName>
    </recommendedName>
</protein>
<dbReference type="SMART" id="SM00382">
    <property type="entry name" value="AAA"/>
    <property type="match status" value="1"/>
</dbReference>
<evidence type="ECO:0000256" key="3">
    <source>
        <dbReference type="ARBA" id="ARBA00022741"/>
    </source>
</evidence>
<dbReference type="InterPro" id="IPR003960">
    <property type="entry name" value="ATPase_AAA_CS"/>
</dbReference>
<comment type="caution">
    <text evidence="12">The sequence shown here is derived from an EMBL/GenBank/DDBJ whole genome shotgun (WGS) entry which is preliminary data.</text>
</comment>
<dbReference type="PROSITE" id="PS00674">
    <property type="entry name" value="AAA"/>
    <property type="match status" value="1"/>
</dbReference>
<comment type="similarity">
    <text evidence="1">Belongs to the AAA ATPase family. PCH2 subfamily.</text>
</comment>
<dbReference type="PANTHER" id="PTHR45991">
    <property type="entry name" value="PACHYTENE CHECKPOINT PROTEIN 2"/>
    <property type="match status" value="1"/>
</dbReference>
<proteinExistence type="inferred from homology"/>
<evidence type="ECO:0000313" key="13">
    <source>
        <dbReference type="Proteomes" id="UP001286313"/>
    </source>
</evidence>
<dbReference type="GO" id="GO:0048477">
    <property type="term" value="P:oogenesis"/>
    <property type="evidence" value="ECO:0007669"/>
    <property type="project" value="UniProtKB-KW"/>
</dbReference>
<dbReference type="Pfam" id="PF00004">
    <property type="entry name" value="AAA"/>
    <property type="match status" value="1"/>
</dbReference>
<dbReference type="GO" id="GO:0007283">
    <property type="term" value="P:spermatogenesis"/>
    <property type="evidence" value="ECO:0007669"/>
    <property type="project" value="UniProtKB-KW"/>
</dbReference>
<dbReference type="PRINTS" id="PR00300">
    <property type="entry name" value="CLPPROTEASEA"/>
</dbReference>
<keyword evidence="10" id="KW-0812">Transmembrane</keyword>
<dbReference type="GO" id="GO:0005694">
    <property type="term" value="C:chromosome"/>
    <property type="evidence" value="ECO:0007669"/>
    <property type="project" value="TreeGrafter"/>
</dbReference>
<evidence type="ECO:0000256" key="7">
    <source>
        <dbReference type="ARBA" id="ARBA00022943"/>
    </source>
</evidence>
<evidence type="ECO:0000313" key="12">
    <source>
        <dbReference type="EMBL" id="KAK3866627.1"/>
    </source>
</evidence>
<evidence type="ECO:0000256" key="10">
    <source>
        <dbReference type="SAM" id="Phobius"/>
    </source>
</evidence>
<accession>A0AAE1F4A7</accession>
<reference evidence="12" key="1">
    <citation type="submission" date="2023-10" db="EMBL/GenBank/DDBJ databases">
        <title>Genome assemblies of two species of porcelain crab, Petrolisthes cinctipes and Petrolisthes manimaculis (Anomura: Porcellanidae).</title>
        <authorList>
            <person name="Angst P."/>
        </authorList>
    </citation>
    <scope>NUCLEOTIDE SEQUENCE</scope>
    <source>
        <strain evidence="12">PB745_01</strain>
        <tissue evidence="12">Gill</tissue>
    </source>
</reference>
<dbReference type="AlphaFoldDB" id="A0AAE1F4A7"/>
<dbReference type="GO" id="GO:0005524">
    <property type="term" value="F:ATP binding"/>
    <property type="evidence" value="ECO:0007669"/>
    <property type="project" value="UniProtKB-KW"/>
</dbReference>